<sequence length="640" mass="71059">MGGGPPGYGPPGQGPPLSALSAQSHLPLPPQQQPQPTGPKLTAFVGSISPGITDAFLIQLLSTCGPLRSFKRTPTATGKPGAFGFAEFDEPDAISRALKLLNGLTLPSSDEREGPAKALKITADAKTKSLLDQYDAQKMETEADTNASNESRERIDALMNALKSGDALPGEDPDGKANGYQVPAHLKDLQEADLPENQRGIVLSEIAQFRERAMKKEKEKTERERLAATGSRDAGYGGRGFGNGGPPPSGPANRPRERVWGKPQDGPPQQPGSWGQNRNPSFVRGSEDVPNTGPDRVAGETEKTDEELERERKSARERQEEHSFRDRERRYEPRERQRIAAIERTMNRERVVSESEDRDRAAMKSSLEAWDDDESDELFYIDRARWRSQRTKVLATETAADANSRKIEEREAEHLRQESERFLARQMDDLRSLAEEQRKAGMLLVGEESGPLRLNMSMGVGAETSKDASKEAPATAAPANAVPEKRVAPAVFGDVDDEEETLGRKRRKGLVKLDFGLADGAEASKERLNKLKEGISRDKDILFKFKVRWEALNDNLIDTKFEQITKRKMKDYLGDLEDDDLIMFVVEHLKDHKPPQKLLEGLESVLMEEAEEFVVLLWRQVVFESVAYAEGLETGDIVLA</sequence>
<feature type="compositionally biased region" description="Basic and acidic residues" evidence="2">
    <location>
        <begin position="309"/>
        <end position="336"/>
    </location>
</feature>
<dbReference type="AlphaFoldDB" id="A0A0C3QUQ5"/>
<dbReference type="InterPro" id="IPR052768">
    <property type="entry name" value="RBM25"/>
</dbReference>
<dbReference type="HOGENOM" id="CLU_009938_1_1_1"/>
<feature type="domain" description="PWI" evidence="4">
    <location>
        <begin position="540"/>
        <end position="640"/>
    </location>
</feature>
<reference evidence="6" key="2">
    <citation type="submission" date="2015-01" db="EMBL/GenBank/DDBJ databases">
        <title>Evolutionary Origins and Diversification of the Mycorrhizal Mutualists.</title>
        <authorList>
            <consortium name="DOE Joint Genome Institute"/>
            <consortium name="Mycorrhizal Genomics Consortium"/>
            <person name="Kohler A."/>
            <person name="Kuo A."/>
            <person name="Nagy L.G."/>
            <person name="Floudas D."/>
            <person name="Copeland A."/>
            <person name="Barry K.W."/>
            <person name="Cichocki N."/>
            <person name="Veneault-Fourrey C."/>
            <person name="LaButti K."/>
            <person name="Lindquist E.A."/>
            <person name="Lipzen A."/>
            <person name="Lundell T."/>
            <person name="Morin E."/>
            <person name="Murat C."/>
            <person name="Riley R."/>
            <person name="Ohm R."/>
            <person name="Sun H."/>
            <person name="Tunlid A."/>
            <person name="Henrissat B."/>
            <person name="Grigoriev I.V."/>
            <person name="Hibbett D.S."/>
            <person name="Martin F."/>
        </authorList>
    </citation>
    <scope>NUCLEOTIDE SEQUENCE [LARGE SCALE GENOMIC DNA]</scope>
    <source>
        <strain evidence="6">MUT 4182</strain>
    </source>
</reference>
<dbReference type="Pfam" id="PF01480">
    <property type="entry name" value="PWI"/>
    <property type="match status" value="1"/>
</dbReference>
<organism evidence="5 6">
    <name type="scientific">Tulasnella calospora MUT 4182</name>
    <dbReference type="NCBI Taxonomy" id="1051891"/>
    <lineage>
        <taxon>Eukaryota</taxon>
        <taxon>Fungi</taxon>
        <taxon>Dikarya</taxon>
        <taxon>Basidiomycota</taxon>
        <taxon>Agaricomycotina</taxon>
        <taxon>Agaricomycetes</taxon>
        <taxon>Cantharellales</taxon>
        <taxon>Tulasnellaceae</taxon>
        <taxon>Tulasnella</taxon>
    </lineage>
</organism>
<proteinExistence type="predicted"/>
<feature type="compositionally biased region" description="Gly residues" evidence="2">
    <location>
        <begin position="235"/>
        <end position="244"/>
    </location>
</feature>
<dbReference type="Proteomes" id="UP000054248">
    <property type="component" value="Unassembled WGS sequence"/>
</dbReference>
<dbReference type="Gene3D" id="3.30.70.330">
    <property type="match status" value="1"/>
</dbReference>
<dbReference type="PROSITE" id="PS51025">
    <property type="entry name" value="PWI"/>
    <property type="match status" value="1"/>
</dbReference>
<keyword evidence="1" id="KW-0694">RNA-binding</keyword>
<dbReference type="PANTHER" id="PTHR18806:SF4">
    <property type="entry name" value="RNA-BINDING PROTEIN 25"/>
    <property type="match status" value="1"/>
</dbReference>
<feature type="region of interest" description="Disordered" evidence="2">
    <location>
        <begin position="1"/>
        <end position="39"/>
    </location>
</feature>
<dbReference type="Pfam" id="PF00076">
    <property type="entry name" value="RRM_1"/>
    <property type="match status" value="1"/>
</dbReference>
<dbReference type="GO" id="GO:0005681">
    <property type="term" value="C:spliceosomal complex"/>
    <property type="evidence" value="ECO:0007669"/>
    <property type="project" value="TreeGrafter"/>
</dbReference>
<evidence type="ECO:0000259" key="4">
    <source>
        <dbReference type="PROSITE" id="PS51025"/>
    </source>
</evidence>
<dbReference type="InterPro" id="IPR034268">
    <property type="entry name" value="RBM25_RRM"/>
</dbReference>
<feature type="domain" description="RRM" evidence="3">
    <location>
        <begin position="41"/>
        <end position="126"/>
    </location>
</feature>
<dbReference type="GO" id="GO:0003729">
    <property type="term" value="F:mRNA binding"/>
    <property type="evidence" value="ECO:0007669"/>
    <property type="project" value="TreeGrafter"/>
</dbReference>
<dbReference type="InterPro" id="IPR035979">
    <property type="entry name" value="RBD_domain_sf"/>
</dbReference>
<dbReference type="InterPro" id="IPR002483">
    <property type="entry name" value="PWI_dom"/>
</dbReference>
<name>A0A0C3QUQ5_9AGAM</name>
<evidence type="ECO:0008006" key="7">
    <source>
        <dbReference type="Google" id="ProtNLM"/>
    </source>
</evidence>
<evidence type="ECO:0000256" key="2">
    <source>
        <dbReference type="SAM" id="MobiDB-lite"/>
    </source>
</evidence>
<keyword evidence="6" id="KW-1185">Reference proteome</keyword>
<dbReference type="OrthoDB" id="6275295at2759"/>
<evidence type="ECO:0000313" key="5">
    <source>
        <dbReference type="EMBL" id="KIO32224.1"/>
    </source>
</evidence>
<dbReference type="EMBL" id="KN822956">
    <property type="protein sequence ID" value="KIO32224.1"/>
    <property type="molecule type" value="Genomic_DNA"/>
</dbReference>
<feature type="compositionally biased region" description="Basic and acidic residues" evidence="2">
    <location>
        <begin position="213"/>
        <end position="226"/>
    </location>
</feature>
<dbReference type="CDD" id="cd12446">
    <property type="entry name" value="RRM_RBM25"/>
    <property type="match status" value="1"/>
</dbReference>
<dbReference type="SUPFAM" id="SSF54928">
    <property type="entry name" value="RNA-binding domain, RBD"/>
    <property type="match status" value="1"/>
</dbReference>
<evidence type="ECO:0000313" key="6">
    <source>
        <dbReference type="Proteomes" id="UP000054248"/>
    </source>
</evidence>
<dbReference type="InterPro" id="IPR000504">
    <property type="entry name" value="RRM_dom"/>
</dbReference>
<dbReference type="PANTHER" id="PTHR18806">
    <property type="entry name" value="RBM25 PROTEIN"/>
    <property type="match status" value="1"/>
</dbReference>
<feature type="compositionally biased region" description="Pro residues" evidence="2">
    <location>
        <begin position="27"/>
        <end position="37"/>
    </location>
</feature>
<accession>A0A0C3QUQ5</accession>
<dbReference type="SMART" id="SM00311">
    <property type="entry name" value="PWI"/>
    <property type="match status" value="1"/>
</dbReference>
<feature type="region of interest" description="Disordered" evidence="2">
    <location>
        <begin position="213"/>
        <end position="336"/>
    </location>
</feature>
<gene>
    <name evidence="5" type="ORF">M407DRAFT_67060</name>
</gene>
<feature type="compositionally biased region" description="Low complexity" evidence="2">
    <location>
        <begin position="15"/>
        <end position="26"/>
    </location>
</feature>
<dbReference type="PROSITE" id="PS50102">
    <property type="entry name" value="RRM"/>
    <property type="match status" value="1"/>
</dbReference>
<dbReference type="SMART" id="SM00360">
    <property type="entry name" value="RRM"/>
    <property type="match status" value="1"/>
</dbReference>
<evidence type="ECO:0000259" key="3">
    <source>
        <dbReference type="PROSITE" id="PS50102"/>
    </source>
</evidence>
<dbReference type="InterPro" id="IPR012677">
    <property type="entry name" value="Nucleotide-bd_a/b_plait_sf"/>
</dbReference>
<evidence type="ECO:0000256" key="1">
    <source>
        <dbReference type="PROSITE-ProRule" id="PRU00176"/>
    </source>
</evidence>
<protein>
    <recommendedName>
        <fullName evidence="7">RRM domain-containing protein</fullName>
    </recommendedName>
</protein>
<dbReference type="STRING" id="1051891.A0A0C3QUQ5"/>
<dbReference type="Gene3D" id="1.20.1390.10">
    <property type="entry name" value="PWI domain"/>
    <property type="match status" value="1"/>
</dbReference>
<reference evidence="5 6" key="1">
    <citation type="submission" date="2014-04" db="EMBL/GenBank/DDBJ databases">
        <authorList>
            <consortium name="DOE Joint Genome Institute"/>
            <person name="Kuo A."/>
            <person name="Girlanda M."/>
            <person name="Perotto S."/>
            <person name="Kohler A."/>
            <person name="Nagy L.G."/>
            <person name="Floudas D."/>
            <person name="Copeland A."/>
            <person name="Barry K.W."/>
            <person name="Cichocki N."/>
            <person name="Veneault-Fourrey C."/>
            <person name="LaButti K."/>
            <person name="Lindquist E.A."/>
            <person name="Lipzen A."/>
            <person name="Lundell T."/>
            <person name="Morin E."/>
            <person name="Murat C."/>
            <person name="Sun H."/>
            <person name="Tunlid A."/>
            <person name="Henrissat B."/>
            <person name="Grigoriev I.V."/>
            <person name="Hibbett D.S."/>
            <person name="Martin F."/>
            <person name="Nordberg H.P."/>
            <person name="Cantor M.N."/>
            <person name="Hua S.X."/>
        </authorList>
    </citation>
    <scope>NUCLEOTIDE SEQUENCE [LARGE SCALE GENOMIC DNA]</scope>
    <source>
        <strain evidence="5 6">MUT 4182</strain>
    </source>
</reference>